<dbReference type="OrthoDB" id="9780310at2"/>
<reference evidence="1 2" key="1">
    <citation type="submission" date="2019-01" db="EMBL/GenBank/DDBJ databases">
        <authorList>
            <person name="Chen W.-M."/>
        </authorList>
    </citation>
    <scope>NUCLEOTIDE SEQUENCE [LARGE SCALE GENOMIC DNA]</scope>
    <source>
        <strain evidence="1 2">KYPY4</strain>
    </source>
</reference>
<name>A0A437RFR8_9BURK</name>
<evidence type="ECO:0000313" key="1">
    <source>
        <dbReference type="EMBL" id="RVU45595.1"/>
    </source>
</evidence>
<dbReference type="AlphaFoldDB" id="A0A437RFR8"/>
<dbReference type="Proteomes" id="UP000285575">
    <property type="component" value="Unassembled WGS sequence"/>
</dbReference>
<accession>A0A437RFR8</accession>
<dbReference type="InterPro" id="IPR002763">
    <property type="entry name" value="DUF72"/>
</dbReference>
<keyword evidence="2" id="KW-1185">Reference proteome</keyword>
<dbReference type="PANTHER" id="PTHR30348">
    <property type="entry name" value="UNCHARACTERIZED PROTEIN YECE"/>
    <property type="match status" value="1"/>
</dbReference>
<evidence type="ECO:0000313" key="2">
    <source>
        <dbReference type="Proteomes" id="UP000285575"/>
    </source>
</evidence>
<gene>
    <name evidence="1" type="ORF">EOE66_15950</name>
</gene>
<dbReference type="InterPro" id="IPR036520">
    <property type="entry name" value="UPF0759_sf"/>
</dbReference>
<organism evidence="1 2">
    <name type="scientific">Rubrivivax rivuli</name>
    <dbReference type="NCBI Taxonomy" id="1862385"/>
    <lineage>
        <taxon>Bacteria</taxon>
        <taxon>Pseudomonadati</taxon>
        <taxon>Pseudomonadota</taxon>
        <taxon>Betaproteobacteria</taxon>
        <taxon>Burkholderiales</taxon>
        <taxon>Sphaerotilaceae</taxon>
        <taxon>Rubrivivax</taxon>
    </lineage>
</organism>
<protein>
    <submittedName>
        <fullName evidence="1">DUF72 domain-containing protein</fullName>
    </submittedName>
</protein>
<comment type="caution">
    <text evidence="1">The sequence shown here is derived from an EMBL/GenBank/DDBJ whole genome shotgun (WGS) entry which is preliminary data.</text>
</comment>
<dbReference type="Pfam" id="PF01904">
    <property type="entry name" value="DUF72"/>
    <property type="match status" value="1"/>
</dbReference>
<dbReference type="PANTHER" id="PTHR30348:SF4">
    <property type="entry name" value="DUF72 DOMAIN-CONTAINING PROTEIN"/>
    <property type="match status" value="1"/>
</dbReference>
<dbReference type="SUPFAM" id="SSF117396">
    <property type="entry name" value="TM1631-like"/>
    <property type="match status" value="1"/>
</dbReference>
<proteinExistence type="predicted"/>
<dbReference type="Gene3D" id="3.20.20.410">
    <property type="entry name" value="Protein of unknown function UPF0759"/>
    <property type="match status" value="1"/>
</dbReference>
<sequence length="333" mass="36122">MAQAALFDADLPPASGGVQPAAVGAELRALAARLHQRFGGRLHLGTSSWHFPGWAGQVYGRAYPEARLSREGLAAYAQHPLLNTVSLDRAFYRPLDPGTYRALAAQVPASFRFVVKAPALLSDATERDAATGAALRENPQFLDADAAVALCARPAAEGLCDRLGVLVWQLSPLPRRWLEDEPALLRRLGRLWQAVEAVLPRQAQQALELRDPSLLTPTLAATLKFHGVRPVLGLHDRMPAAEAQLPLLRATWPGDLVCRWNLQRGQRYAQARDAWAPFDRLQSEDLATRQTLVKVVIATLQAGRAAFITINNKAEGCAPASVLALAQALDRAA</sequence>
<dbReference type="EMBL" id="SACR01000004">
    <property type="protein sequence ID" value="RVU45595.1"/>
    <property type="molecule type" value="Genomic_DNA"/>
</dbReference>
<dbReference type="RefSeq" id="WP_128229684.1">
    <property type="nucleotide sequence ID" value="NZ_SACR01000004.1"/>
</dbReference>